<name>A0A7J7KQI4_BUGNE</name>
<organism evidence="1 2">
    <name type="scientific">Bugula neritina</name>
    <name type="common">Brown bryozoan</name>
    <name type="synonym">Sertularia neritina</name>
    <dbReference type="NCBI Taxonomy" id="10212"/>
    <lineage>
        <taxon>Eukaryota</taxon>
        <taxon>Metazoa</taxon>
        <taxon>Spiralia</taxon>
        <taxon>Lophotrochozoa</taxon>
        <taxon>Bryozoa</taxon>
        <taxon>Gymnolaemata</taxon>
        <taxon>Cheilostomatida</taxon>
        <taxon>Flustrina</taxon>
        <taxon>Buguloidea</taxon>
        <taxon>Bugulidae</taxon>
        <taxon>Bugula</taxon>
    </lineage>
</organism>
<evidence type="ECO:0000313" key="2">
    <source>
        <dbReference type="Proteomes" id="UP000593567"/>
    </source>
</evidence>
<reference evidence="1" key="1">
    <citation type="submission" date="2020-06" db="EMBL/GenBank/DDBJ databases">
        <title>Draft genome of Bugula neritina, a colonial animal packing powerful symbionts and potential medicines.</title>
        <authorList>
            <person name="Rayko M."/>
        </authorList>
    </citation>
    <scope>NUCLEOTIDE SEQUENCE [LARGE SCALE GENOMIC DNA]</scope>
    <source>
        <strain evidence="1">Kwan_BN1</strain>
    </source>
</reference>
<dbReference type="OrthoDB" id="9991317at2759"/>
<gene>
    <name evidence="1" type="ORF">EB796_001231</name>
</gene>
<accession>A0A7J7KQI4</accession>
<dbReference type="EMBL" id="VXIV02000139">
    <property type="protein sequence ID" value="KAF6040449.1"/>
    <property type="molecule type" value="Genomic_DNA"/>
</dbReference>
<dbReference type="AlphaFoldDB" id="A0A7J7KQI4"/>
<keyword evidence="2" id="KW-1185">Reference proteome</keyword>
<dbReference type="Proteomes" id="UP000593567">
    <property type="component" value="Unassembled WGS sequence"/>
</dbReference>
<evidence type="ECO:0000313" key="1">
    <source>
        <dbReference type="EMBL" id="KAF6040449.1"/>
    </source>
</evidence>
<comment type="caution">
    <text evidence="1">The sequence shown here is derived from an EMBL/GenBank/DDBJ whole genome shotgun (WGS) entry which is preliminary data.</text>
</comment>
<proteinExistence type="predicted"/>
<sequence>MRQTQTETIPTSHAHVTMISLAELAHREYQAGDYERAEAHCMQLWKQEPENTGGAAFVELYTFSMQKAG</sequence>
<protein>
    <submittedName>
        <fullName evidence="1">OGT</fullName>
    </submittedName>
</protein>